<dbReference type="InterPro" id="IPR006442">
    <property type="entry name" value="Antitoxin_Phd/YefM"/>
</dbReference>
<comment type="function">
    <text evidence="2">Antitoxin component of a type II toxin-antitoxin (TA) system.</text>
</comment>
<reference evidence="3 4" key="1">
    <citation type="submission" date="2024-10" db="EMBL/GenBank/DDBJ databases">
        <authorList>
            <person name="Wannawong T."/>
            <person name="Kuncharoen N."/>
            <person name="Mhuantong W."/>
        </authorList>
    </citation>
    <scope>NUCLEOTIDE SEQUENCE [LARGE SCALE GENOMIC DNA]</scope>
    <source>
        <strain evidence="3 4">CALK1-4</strain>
    </source>
</reference>
<keyword evidence="4" id="KW-1185">Reference proteome</keyword>
<comment type="caution">
    <text evidence="3">The sequence shown here is derived from an EMBL/GenBank/DDBJ whole genome shotgun (WGS) entry which is preliminary data.</text>
</comment>
<protein>
    <recommendedName>
        <fullName evidence="2">Antitoxin</fullName>
    </recommendedName>
</protein>
<evidence type="ECO:0000313" key="3">
    <source>
        <dbReference type="EMBL" id="MFI0576819.1"/>
    </source>
</evidence>
<gene>
    <name evidence="3" type="ORF">ACH3YB_34870</name>
</gene>
<dbReference type="Proteomes" id="UP001610810">
    <property type="component" value="Unassembled WGS sequence"/>
</dbReference>
<evidence type="ECO:0000313" key="4">
    <source>
        <dbReference type="Proteomes" id="UP001610810"/>
    </source>
</evidence>
<dbReference type="SUPFAM" id="SSF143120">
    <property type="entry name" value="YefM-like"/>
    <property type="match status" value="1"/>
</dbReference>
<evidence type="ECO:0000256" key="2">
    <source>
        <dbReference type="RuleBase" id="RU362080"/>
    </source>
</evidence>
<dbReference type="Pfam" id="PF02604">
    <property type="entry name" value="PhdYeFM_antitox"/>
    <property type="match status" value="1"/>
</dbReference>
<organism evidence="3 4">
    <name type="scientific">Streptomyces tendae</name>
    <dbReference type="NCBI Taxonomy" id="1932"/>
    <lineage>
        <taxon>Bacteria</taxon>
        <taxon>Bacillati</taxon>
        <taxon>Actinomycetota</taxon>
        <taxon>Actinomycetes</taxon>
        <taxon>Kitasatosporales</taxon>
        <taxon>Streptomycetaceae</taxon>
        <taxon>Streptomyces</taxon>
    </lineage>
</organism>
<proteinExistence type="inferred from homology"/>
<dbReference type="Gene3D" id="3.40.1620.10">
    <property type="entry name" value="YefM-like domain"/>
    <property type="match status" value="1"/>
</dbReference>
<accession>A0ABW7SE94</accession>
<dbReference type="EMBL" id="JBIQWK010000014">
    <property type="protein sequence ID" value="MFI0576819.1"/>
    <property type="molecule type" value="Genomic_DNA"/>
</dbReference>
<dbReference type="InterPro" id="IPR036165">
    <property type="entry name" value="YefM-like_sf"/>
</dbReference>
<dbReference type="RefSeq" id="WP_398353595.1">
    <property type="nucleotide sequence ID" value="NZ_JBIQWK010000014.1"/>
</dbReference>
<comment type="similarity">
    <text evidence="1 2">Belongs to the phD/YefM antitoxin family.</text>
</comment>
<name>A0ABW7SE94_STRTE</name>
<evidence type="ECO:0000256" key="1">
    <source>
        <dbReference type="ARBA" id="ARBA00009981"/>
    </source>
</evidence>
<sequence>MTTISVREFSYNPSAVFARVEKGEAIEVTRHGNVIAILSPAGSPMERYAHLVAQGKIKLKPVTAADRHSMPHYEATGDADPLALLLAEREEDER</sequence>